<organism evidence="2 3">
    <name type="scientific">Entomortierella parvispora</name>
    <dbReference type="NCBI Taxonomy" id="205924"/>
    <lineage>
        <taxon>Eukaryota</taxon>
        <taxon>Fungi</taxon>
        <taxon>Fungi incertae sedis</taxon>
        <taxon>Mucoromycota</taxon>
        <taxon>Mortierellomycotina</taxon>
        <taxon>Mortierellomycetes</taxon>
        <taxon>Mortierellales</taxon>
        <taxon>Mortierellaceae</taxon>
        <taxon>Entomortierella</taxon>
    </lineage>
</organism>
<gene>
    <name evidence="2" type="ORF">EMPS_08011</name>
</gene>
<feature type="compositionally biased region" description="Polar residues" evidence="1">
    <location>
        <begin position="49"/>
        <end position="64"/>
    </location>
</feature>
<feature type="region of interest" description="Disordered" evidence="1">
    <location>
        <begin position="517"/>
        <end position="650"/>
    </location>
</feature>
<feature type="region of interest" description="Disordered" evidence="1">
    <location>
        <begin position="1"/>
        <end position="265"/>
    </location>
</feature>
<accession>A0A9P3LYZ9</accession>
<sequence length="812" mass="88123">MPAFAHGSSSAASSPSKSSSIASSSSGWIQSKQRPSATSIQTLLLPKGVSQQQAPNLKRQSSTESTKKAASPTRYRQSTLLLPGAISMTKKTDVANAAGSRTVETKDKDKDKDSDTLDAIRAKVSQFQPKINAMLPRMMDKGATEKKTSSAAPPSSKGKKITEKAPTLSKAQNAPTEGDLNSNDSASVKRGPPTSTAGTGVVASSLTDPVSVKATVTSKTSKGKKEPAALPTSIADRIPKGSRTKPLAQKTSVPPQQSRTPEQQETVIVLSSSLPGSPMDEDAIVIDNDEQATSVAMNNRTYLSIATVDSSLSSDSVDNTMPSIAADKIARWMGDVHEAMQQEESVKDDSNTAHPSDTTYTRAVVTPRASTTITSKATEPGRRSTLRCPPQISKRGGNLARSPPVHEVVSSSPPEEGGQDSDVDPMEDLLEDLLQEQLPQQQQKSNATARILVKDSIPANMTRADTKQPLDDLDADTKVQQVMQESLPSFVYKKDDEDEMMDDLAVKEDEEAYYRRNMVEEVDEVPEPKVAKPPSKRLSKPEPEPTQEPSLPSLPSELTASCLEELGLKRKNSTERSAKKKRAGSHMSKHNLGGLQEEQDEEEGEQETSPIFAQPYRVPSSFGLMLSRTGSPIPNTARSSEPVSRENSRRSIIISSGSEVAVSSYADEGSLMLMEEPKYVPLEIPRRANLLRSDTQQRRRPPVQEGYDEEDEGHDFSQGNNDQSLYSHQPTHGRHGIENDPTFPSPPSLDFTFSTLPSMPSLPSFSSSQTLPSMQQPSTLTLQSEPSLVMLSTLDEDRTQPSRLRPPEQERP</sequence>
<dbReference type="AlphaFoldDB" id="A0A9P3LYZ9"/>
<dbReference type="Proteomes" id="UP000827284">
    <property type="component" value="Unassembled WGS sequence"/>
</dbReference>
<feature type="region of interest" description="Disordered" evidence="1">
    <location>
        <begin position="686"/>
        <end position="812"/>
    </location>
</feature>
<evidence type="ECO:0000313" key="3">
    <source>
        <dbReference type="Proteomes" id="UP000827284"/>
    </source>
</evidence>
<feature type="compositionally biased region" description="Low complexity" evidence="1">
    <location>
        <begin position="8"/>
        <end position="26"/>
    </location>
</feature>
<feature type="compositionally biased region" description="Basic and acidic residues" evidence="1">
    <location>
        <begin position="566"/>
        <end position="577"/>
    </location>
</feature>
<feature type="compositionally biased region" description="Polar residues" evidence="1">
    <location>
        <begin position="169"/>
        <end position="186"/>
    </location>
</feature>
<feature type="compositionally biased region" description="Basic residues" evidence="1">
    <location>
        <begin position="578"/>
        <end position="589"/>
    </location>
</feature>
<feature type="compositionally biased region" description="Low complexity" evidence="1">
    <location>
        <begin position="402"/>
        <end position="416"/>
    </location>
</feature>
<feature type="compositionally biased region" description="Polar residues" evidence="1">
    <location>
        <begin position="249"/>
        <end position="265"/>
    </location>
</feature>
<dbReference type="OrthoDB" id="2448871at2759"/>
<feature type="compositionally biased region" description="Basic and acidic residues" evidence="1">
    <location>
        <begin position="795"/>
        <end position="812"/>
    </location>
</feature>
<keyword evidence="3" id="KW-1185">Reference proteome</keyword>
<evidence type="ECO:0000256" key="1">
    <source>
        <dbReference type="SAM" id="MobiDB-lite"/>
    </source>
</evidence>
<feature type="compositionally biased region" description="Basic and acidic residues" evidence="1">
    <location>
        <begin position="138"/>
        <end position="148"/>
    </location>
</feature>
<feature type="compositionally biased region" description="Low complexity" evidence="1">
    <location>
        <begin position="752"/>
        <end position="775"/>
    </location>
</feature>
<feature type="compositionally biased region" description="Basic and acidic residues" evidence="1">
    <location>
        <begin position="103"/>
        <end position="121"/>
    </location>
</feature>
<feature type="compositionally biased region" description="Polar residues" evidence="1">
    <location>
        <begin position="628"/>
        <end position="642"/>
    </location>
</feature>
<proteinExistence type="predicted"/>
<feature type="compositionally biased region" description="Polar residues" evidence="1">
    <location>
        <begin position="27"/>
        <end position="42"/>
    </location>
</feature>
<reference evidence="2" key="1">
    <citation type="submission" date="2021-11" db="EMBL/GenBank/DDBJ databases">
        <authorList>
            <person name="Herlambang A."/>
            <person name="Guo Y."/>
            <person name="Takashima Y."/>
            <person name="Nishizawa T."/>
        </authorList>
    </citation>
    <scope>NUCLEOTIDE SEQUENCE</scope>
    <source>
        <strain evidence="2">E1425</strain>
    </source>
</reference>
<dbReference type="EMBL" id="BQFW01000011">
    <property type="protein sequence ID" value="GJJ75653.1"/>
    <property type="molecule type" value="Genomic_DNA"/>
</dbReference>
<comment type="caution">
    <text evidence="2">The sequence shown here is derived from an EMBL/GenBank/DDBJ whole genome shotgun (WGS) entry which is preliminary data.</text>
</comment>
<feature type="compositionally biased region" description="Polar residues" evidence="1">
    <location>
        <begin position="193"/>
        <end position="220"/>
    </location>
</feature>
<feature type="compositionally biased region" description="Polar residues" evidence="1">
    <location>
        <begin position="776"/>
        <end position="786"/>
    </location>
</feature>
<protein>
    <submittedName>
        <fullName evidence="2">Uncharacterized protein</fullName>
    </submittedName>
</protein>
<feature type="region of interest" description="Disordered" evidence="1">
    <location>
        <begin position="371"/>
        <end position="424"/>
    </location>
</feature>
<feature type="compositionally biased region" description="Acidic residues" evidence="1">
    <location>
        <begin position="597"/>
        <end position="606"/>
    </location>
</feature>
<evidence type="ECO:0000313" key="2">
    <source>
        <dbReference type="EMBL" id="GJJ75653.1"/>
    </source>
</evidence>
<feature type="compositionally biased region" description="Polar residues" evidence="1">
    <location>
        <begin position="717"/>
        <end position="730"/>
    </location>
</feature>
<name>A0A9P3LYZ9_9FUNG</name>
<reference evidence="2" key="2">
    <citation type="journal article" date="2022" name="Microbiol. Resour. Announc.">
        <title>Whole-Genome Sequence of Entomortierella parvispora E1425, a Mucoromycotan Fungus Associated with Burkholderiaceae-Related Endosymbiotic Bacteria.</title>
        <authorList>
            <person name="Herlambang A."/>
            <person name="Guo Y."/>
            <person name="Takashima Y."/>
            <person name="Narisawa K."/>
            <person name="Ohta H."/>
            <person name="Nishizawa T."/>
        </authorList>
    </citation>
    <scope>NUCLEOTIDE SEQUENCE</scope>
    <source>
        <strain evidence="2">E1425</strain>
    </source>
</reference>